<protein>
    <recommendedName>
        <fullName evidence="2">Uroporphyrinogen decarboxylase (URO-D) domain-containing protein</fullName>
    </recommendedName>
</protein>
<organism evidence="1">
    <name type="scientific">marine sediment metagenome</name>
    <dbReference type="NCBI Taxonomy" id="412755"/>
    <lineage>
        <taxon>unclassified sequences</taxon>
        <taxon>metagenomes</taxon>
        <taxon>ecological metagenomes</taxon>
    </lineage>
</organism>
<accession>X1G991</accession>
<proteinExistence type="predicted"/>
<dbReference type="AlphaFoldDB" id="X1G991"/>
<sequence>MYWYNSNRIQSLTPEKYPAVKKYVPKDYIGKNIKEIYKDINGSIRYPQETFGYPLFHESRKPNHQIKTSRRRLNYKTYLIKMITPVGEVSHVEKDTQIIDFPVKKIEDLKVMMYLEDQTDFNFSNVMYEKAKKEMEGFGIPTSYYFRSPYMKCILNYLGFERTIIFLRKYKHEMENFFHHLESIDLEKYKRVITKSPLKLLNFGENIDHNLSSPPYFEKYLLDYYETRVKLLHNARKFAFIHIDGSFKQLLPYLSTMSFDGYEALTPPPQGDVPLEDIA</sequence>
<dbReference type="EMBL" id="BARU01007109">
    <property type="protein sequence ID" value="GAH41395.1"/>
    <property type="molecule type" value="Genomic_DNA"/>
</dbReference>
<gene>
    <name evidence="1" type="ORF">S03H2_14018</name>
</gene>
<reference evidence="1" key="1">
    <citation type="journal article" date="2014" name="Front. Microbiol.">
        <title>High frequency of phylogenetically diverse reductive dehalogenase-homologous genes in deep subseafloor sedimentary metagenomes.</title>
        <authorList>
            <person name="Kawai M."/>
            <person name="Futagami T."/>
            <person name="Toyoda A."/>
            <person name="Takaki Y."/>
            <person name="Nishi S."/>
            <person name="Hori S."/>
            <person name="Arai W."/>
            <person name="Tsubouchi T."/>
            <person name="Morono Y."/>
            <person name="Uchiyama I."/>
            <person name="Ito T."/>
            <person name="Fujiyama A."/>
            <person name="Inagaki F."/>
            <person name="Takami H."/>
        </authorList>
    </citation>
    <scope>NUCLEOTIDE SEQUENCE</scope>
    <source>
        <strain evidence="1">Expedition CK06-06</strain>
    </source>
</reference>
<evidence type="ECO:0008006" key="2">
    <source>
        <dbReference type="Google" id="ProtNLM"/>
    </source>
</evidence>
<dbReference type="Gene3D" id="3.20.20.210">
    <property type="match status" value="1"/>
</dbReference>
<evidence type="ECO:0000313" key="1">
    <source>
        <dbReference type="EMBL" id="GAH41395.1"/>
    </source>
</evidence>
<feature type="non-terminal residue" evidence="1">
    <location>
        <position position="279"/>
    </location>
</feature>
<comment type="caution">
    <text evidence="1">The sequence shown here is derived from an EMBL/GenBank/DDBJ whole genome shotgun (WGS) entry which is preliminary data.</text>
</comment>
<name>X1G991_9ZZZZ</name>
<dbReference type="SUPFAM" id="SSF51726">
    <property type="entry name" value="UROD/MetE-like"/>
    <property type="match status" value="1"/>
</dbReference>
<dbReference type="InterPro" id="IPR038071">
    <property type="entry name" value="UROD/MetE-like_sf"/>
</dbReference>